<dbReference type="Gene3D" id="6.10.30.10">
    <property type="match status" value="1"/>
</dbReference>
<dbReference type="RefSeq" id="WP_069419109.1">
    <property type="nucleotide sequence ID" value="NZ_CBCRZH010000005.1"/>
</dbReference>
<keyword evidence="3" id="KW-0238">DNA-binding</keyword>
<evidence type="ECO:0000259" key="2">
    <source>
        <dbReference type="Pfam" id="PF12172"/>
    </source>
</evidence>
<dbReference type="SUPFAM" id="SSF50249">
    <property type="entry name" value="Nucleic acid-binding proteins"/>
    <property type="match status" value="1"/>
</dbReference>
<comment type="caution">
    <text evidence="3">The sequence shown here is derived from an EMBL/GenBank/DDBJ whole genome shotgun (WGS) entry which is preliminary data.</text>
</comment>
<dbReference type="Proteomes" id="UP000192739">
    <property type="component" value="Unassembled WGS sequence"/>
</dbReference>
<dbReference type="InterPro" id="IPR022002">
    <property type="entry name" value="ChsH2_Znr"/>
</dbReference>
<dbReference type="STRING" id="28445.BHQ20_10710"/>
<dbReference type="InterPro" id="IPR012340">
    <property type="entry name" value="NA-bd_OB-fold"/>
</dbReference>
<dbReference type="PANTHER" id="PTHR34075:SF5">
    <property type="entry name" value="BLR3430 PROTEIN"/>
    <property type="match status" value="1"/>
</dbReference>
<feature type="domain" description="ChsH2 C-terminal OB-fold" evidence="1">
    <location>
        <begin position="58"/>
        <end position="123"/>
    </location>
</feature>
<dbReference type="GO" id="GO:0003677">
    <property type="term" value="F:DNA binding"/>
    <property type="evidence" value="ECO:0007669"/>
    <property type="project" value="UniProtKB-KW"/>
</dbReference>
<dbReference type="InterPro" id="IPR052513">
    <property type="entry name" value="Thioester_dehydratase-like"/>
</dbReference>
<reference evidence="3 4" key="1">
    <citation type="submission" date="2017-02" db="EMBL/GenBank/DDBJ databases">
        <title>The new phylogeny of genus Mycobacterium.</title>
        <authorList>
            <person name="Tortoli E."/>
            <person name="Trovato A."/>
            <person name="Cirillo D.M."/>
        </authorList>
    </citation>
    <scope>NUCLEOTIDE SEQUENCE [LARGE SCALE GENOMIC DNA]</scope>
    <source>
        <strain evidence="3 4">DSM 44049</strain>
    </source>
</reference>
<dbReference type="Pfam" id="PF12172">
    <property type="entry name" value="zf-ChsH2"/>
    <property type="match status" value="1"/>
</dbReference>
<sequence length="142" mass="16280">MTQQSDIQRPLPALTELNRPFWTSGADGVLRMQRCAGCGRLVHPPALRCPYDHALLEYVDLSGRGRVESWTVNRHPWFPGFPPPYLVAFVNPVEDTRVRLLTNLVNVDPDEVTPNMPVQVVFERREDGEDVVYIPLFEPERQ</sequence>
<dbReference type="InterPro" id="IPR002878">
    <property type="entry name" value="ChsH2_C"/>
</dbReference>
<dbReference type="PANTHER" id="PTHR34075">
    <property type="entry name" value="BLR3430 PROTEIN"/>
    <property type="match status" value="1"/>
</dbReference>
<organism evidence="3 4">
    <name type="scientific">Mycobacterium intermedium</name>
    <dbReference type="NCBI Taxonomy" id="28445"/>
    <lineage>
        <taxon>Bacteria</taxon>
        <taxon>Bacillati</taxon>
        <taxon>Actinomycetota</taxon>
        <taxon>Actinomycetes</taxon>
        <taxon>Mycobacteriales</taxon>
        <taxon>Mycobacteriaceae</taxon>
        <taxon>Mycobacterium</taxon>
        <taxon>Mycobacterium simiae complex</taxon>
    </lineage>
</organism>
<keyword evidence="4" id="KW-1185">Reference proteome</keyword>
<dbReference type="AlphaFoldDB" id="A0A1E3SFH7"/>
<accession>A0A1E3SFH7</accession>
<feature type="domain" description="ChsH2 rubredoxin-like zinc ribbon" evidence="2">
    <location>
        <begin position="22"/>
        <end position="53"/>
    </location>
</feature>
<evidence type="ECO:0000313" key="3">
    <source>
        <dbReference type="EMBL" id="ORB09772.1"/>
    </source>
</evidence>
<evidence type="ECO:0000259" key="1">
    <source>
        <dbReference type="Pfam" id="PF01796"/>
    </source>
</evidence>
<gene>
    <name evidence="3" type="ORF">BST27_04160</name>
</gene>
<evidence type="ECO:0000313" key="4">
    <source>
        <dbReference type="Proteomes" id="UP000192739"/>
    </source>
</evidence>
<protein>
    <submittedName>
        <fullName evidence="3">DNA-binding protein</fullName>
    </submittedName>
</protein>
<proteinExistence type="predicted"/>
<dbReference type="Pfam" id="PF01796">
    <property type="entry name" value="OB_ChsH2_C"/>
    <property type="match status" value="1"/>
</dbReference>
<name>A0A1E3SFH7_MYCIE</name>
<dbReference type="EMBL" id="MVHT01000007">
    <property type="protein sequence ID" value="ORB09772.1"/>
    <property type="molecule type" value="Genomic_DNA"/>
</dbReference>
<dbReference type="OrthoDB" id="7470921at2"/>